<dbReference type="InterPro" id="IPR001254">
    <property type="entry name" value="Trypsin_dom"/>
</dbReference>
<dbReference type="EMBL" id="CAXKWB010049353">
    <property type="protein sequence ID" value="CAL4168446.1"/>
    <property type="molecule type" value="Genomic_DNA"/>
</dbReference>
<evidence type="ECO:0000313" key="3">
    <source>
        <dbReference type="Proteomes" id="UP001497623"/>
    </source>
</evidence>
<sequence>VVLTAAHKVKDFVDGGLLARVGAWDINATNEVFPSQNINVENILFHPGFDQRTLKNNIALLILQWEAVLSETVLPICLPDSGQVFHRSSCIVTGWGKDVFGENGKYQRI</sequence>
<dbReference type="PANTHER" id="PTHR24258">
    <property type="entry name" value="SERINE PROTEASE-RELATED"/>
    <property type="match status" value="1"/>
</dbReference>
<feature type="non-terminal residue" evidence="2">
    <location>
        <position position="109"/>
    </location>
</feature>
<dbReference type="InterPro" id="IPR009003">
    <property type="entry name" value="Peptidase_S1_PA"/>
</dbReference>
<dbReference type="Pfam" id="PF00089">
    <property type="entry name" value="Trypsin"/>
    <property type="match status" value="1"/>
</dbReference>
<comment type="caution">
    <text evidence="2">The sequence shown here is derived from an EMBL/GenBank/DDBJ whole genome shotgun (WGS) entry which is preliminary data.</text>
</comment>
<feature type="non-terminal residue" evidence="2">
    <location>
        <position position="1"/>
    </location>
</feature>
<evidence type="ECO:0000259" key="1">
    <source>
        <dbReference type="PROSITE" id="PS50240"/>
    </source>
</evidence>
<dbReference type="PANTHER" id="PTHR24258:SF129">
    <property type="entry name" value="LP15124P-RELATED"/>
    <property type="match status" value="1"/>
</dbReference>
<keyword evidence="3" id="KW-1185">Reference proteome</keyword>
<gene>
    <name evidence="2" type="ORF">MNOR_LOCUS33699</name>
</gene>
<dbReference type="PROSITE" id="PS50240">
    <property type="entry name" value="TRYPSIN_DOM"/>
    <property type="match status" value="1"/>
</dbReference>
<feature type="domain" description="Peptidase S1" evidence="1">
    <location>
        <begin position="1"/>
        <end position="109"/>
    </location>
</feature>
<proteinExistence type="predicted"/>
<dbReference type="Proteomes" id="UP001497623">
    <property type="component" value="Unassembled WGS sequence"/>
</dbReference>
<dbReference type="GO" id="GO:0004252">
    <property type="term" value="F:serine-type endopeptidase activity"/>
    <property type="evidence" value="ECO:0007669"/>
    <property type="project" value="InterPro"/>
</dbReference>
<dbReference type="GO" id="GO:0006508">
    <property type="term" value="P:proteolysis"/>
    <property type="evidence" value="ECO:0007669"/>
    <property type="project" value="InterPro"/>
</dbReference>
<dbReference type="InterPro" id="IPR043504">
    <property type="entry name" value="Peptidase_S1_PA_chymotrypsin"/>
</dbReference>
<evidence type="ECO:0000313" key="2">
    <source>
        <dbReference type="EMBL" id="CAL4168446.1"/>
    </source>
</evidence>
<name>A0AAV2S6D2_MEGNR</name>
<dbReference type="AlphaFoldDB" id="A0AAV2S6D2"/>
<protein>
    <recommendedName>
        <fullName evidence="1">Peptidase S1 domain-containing protein</fullName>
    </recommendedName>
</protein>
<organism evidence="2 3">
    <name type="scientific">Meganyctiphanes norvegica</name>
    <name type="common">Northern krill</name>
    <name type="synonym">Thysanopoda norvegica</name>
    <dbReference type="NCBI Taxonomy" id="48144"/>
    <lineage>
        <taxon>Eukaryota</taxon>
        <taxon>Metazoa</taxon>
        <taxon>Ecdysozoa</taxon>
        <taxon>Arthropoda</taxon>
        <taxon>Crustacea</taxon>
        <taxon>Multicrustacea</taxon>
        <taxon>Malacostraca</taxon>
        <taxon>Eumalacostraca</taxon>
        <taxon>Eucarida</taxon>
        <taxon>Euphausiacea</taxon>
        <taxon>Euphausiidae</taxon>
        <taxon>Meganyctiphanes</taxon>
    </lineage>
</organism>
<accession>A0AAV2S6D2</accession>
<dbReference type="Gene3D" id="2.40.10.10">
    <property type="entry name" value="Trypsin-like serine proteases"/>
    <property type="match status" value="1"/>
</dbReference>
<dbReference type="SUPFAM" id="SSF50494">
    <property type="entry name" value="Trypsin-like serine proteases"/>
    <property type="match status" value="1"/>
</dbReference>
<reference evidence="2 3" key="1">
    <citation type="submission" date="2024-05" db="EMBL/GenBank/DDBJ databases">
        <authorList>
            <person name="Wallberg A."/>
        </authorList>
    </citation>
    <scope>NUCLEOTIDE SEQUENCE [LARGE SCALE GENOMIC DNA]</scope>
</reference>